<organism evidence="1 2">
    <name type="scientific">Pluteus cervinus</name>
    <dbReference type="NCBI Taxonomy" id="181527"/>
    <lineage>
        <taxon>Eukaryota</taxon>
        <taxon>Fungi</taxon>
        <taxon>Dikarya</taxon>
        <taxon>Basidiomycota</taxon>
        <taxon>Agaricomycotina</taxon>
        <taxon>Agaricomycetes</taxon>
        <taxon>Agaricomycetidae</taxon>
        <taxon>Agaricales</taxon>
        <taxon>Pluteineae</taxon>
        <taxon>Pluteaceae</taxon>
        <taxon>Pluteus</taxon>
    </lineage>
</organism>
<accession>A0ACD3AZ30</accession>
<proteinExistence type="predicted"/>
<evidence type="ECO:0000313" key="2">
    <source>
        <dbReference type="Proteomes" id="UP000308600"/>
    </source>
</evidence>
<sequence length="100" mass="11166">MPWSRYVHYCDDGTIPSTYHAVKWSRIIHSRHPRVVFVGPTEEISARMMDLQVKFGSVRSTIHPTSAERGCRVFGLLSCLECVALVLVSGIYGPSSMAEP</sequence>
<gene>
    <name evidence="1" type="ORF">BDN72DRAFT_496200</name>
</gene>
<dbReference type="Proteomes" id="UP000308600">
    <property type="component" value="Unassembled WGS sequence"/>
</dbReference>
<dbReference type="EMBL" id="ML208305">
    <property type="protein sequence ID" value="TFK70944.1"/>
    <property type="molecule type" value="Genomic_DNA"/>
</dbReference>
<evidence type="ECO:0000313" key="1">
    <source>
        <dbReference type="EMBL" id="TFK70944.1"/>
    </source>
</evidence>
<reference evidence="1 2" key="1">
    <citation type="journal article" date="2019" name="Nat. Ecol. Evol.">
        <title>Megaphylogeny resolves global patterns of mushroom evolution.</title>
        <authorList>
            <person name="Varga T."/>
            <person name="Krizsan K."/>
            <person name="Foldi C."/>
            <person name="Dima B."/>
            <person name="Sanchez-Garcia M."/>
            <person name="Sanchez-Ramirez S."/>
            <person name="Szollosi G.J."/>
            <person name="Szarkandi J.G."/>
            <person name="Papp V."/>
            <person name="Albert L."/>
            <person name="Andreopoulos W."/>
            <person name="Angelini C."/>
            <person name="Antonin V."/>
            <person name="Barry K.W."/>
            <person name="Bougher N.L."/>
            <person name="Buchanan P."/>
            <person name="Buyck B."/>
            <person name="Bense V."/>
            <person name="Catcheside P."/>
            <person name="Chovatia M."/>
            <person name="Cooper J."/>
            <person name="Damon W."/>
            <person name="Desjardin D."/>
            <person name="Finy P."/>
            <person name="Geml J."/>
            <person name="Haridas S."/>
            <person name="Hughes K."/>
            <person name="Justo A."/>
            <person name="Karasinski D."/>
            <person name="Kautmanova I."/>
            <person name="Kiss B."/>
            <person name="Kocsube S."/>
            <person name="Kotiranta H."/>
            <person name="LaButti K.M."/>
            <person name="Lechner B.E."/>
            <person name="Liimatainen K."/>
            <person name="Lipzen A."/>
            <person name="Lukacs Z."/>
            <person name="Mihaltcheva S."/>
            <person name="Morgado L.N."/>
            <person name="Niskanen T."/>
            <person name="Noordeloos M.E."/>
            <person name="Ohm R.A."/>
            <person name="Ortiz-Santana B."/>
            <person name="Ovrebo C."/>
            <person name="Racz N."/>
            <person name="Riley R."/>
            <person name="Savchenko A."/>
            <person name="Shiryaev A."/>
            <person name="Soop K."/>
            <person name="Spirin V."/>
            <person name="Szebenyi C."/>
            <person name="Tomsovsky M."/>
            <person name="Tulloss R.E."/>
            <person name="Uehling J."/>
            <person name="Grigoriev I.V."/>
            <person name="Vagvolgyi C."/>
            <person name="Papp T."/>
            <person name="Martin F.M."/>
            <person name="Miettinen O."/>
            <person name="Hibbett D.S."/>
            <person name="Nagy L.G."/>
        </authorList>
    </citation>
    <scope>NUCLEOTIDE SEQUENCE [LARGE SCALE GENOMIC DNA]</scope>
    <source>
        <strain evidence="1 2">NL-1719</strain>
    </source>
</reference>
<keyword evidence="2" id="KW-1185">Reference proteome</keyword>
<name>A0ACD3AZ30_9AGAR</name>
<protein>
    <submittedName>
        <fullName evidence="1">Uncharacterized protein</fullName>
    </submittedName>
</protein>